<comment type="caution">
    <text evidence="1">The sequence shown here is derived from an EMBL/GenBank/DDBJ whole genome shotgun (WGS) entry which is preliminary data.</text>
</comment>
<evidence type="ECO:0000313" key="1">
    <source>
        <dbReference type="EMBL" id="POW06052.1"/>
    </source>
</evidence>
<dbReference type="VEuPathDB" id="FungiDB:PSHT_07789"/>
<protein>
    <submittedName>
        <fullName evidence="1">Uncharacterized protein</fullName>
    </submittedName>
</protein>
<dbReference type="Proteomes" id="UP000239156">
    <property type="component" value="Unassembled WGS sequence"/>
</dbReference>
<keyword evidence="2" id="KW-1185">Reference proteome</keyword>
<proteinExistence type="predicted"/>
<sequence>MGNIALYQLIWTASQLIRPIILYQGSEFRQEFGSLESFSQGVGKPADTFHPQGGSSRRPKLEADEESSTKRQRIHLQGQQPIGMLDNTLGSNPEANLESVRCVTNHPGTSHDQPREDTISFYPLDQSVPLASTLETPACQPALERETLTHREHPPQENDSHRSCPSESIQAQFIENSPAALPQPPFVVSRPKSSSDPMLISKPLGWVPSTFPIVRGFNLPKNDEDSDRLTAELASSWECIAQREKDLGDPIVDQEFDYLPVDMVSYPGHSAKVIRVLNRNYHHASMYVKSERIEHLFRLMVCNHRLSSSQIERATPHQRFEEQRMILRWFKNQLHDAEHSLPVLGEVKSFQLGKGFGPVQRWIIWYLHHGDFRSFAYTTSVALIWLWYKAQALSKWEKLEINRQNLGLDSFWSLMHHYANARKTGPDPKYFKFKAFHPSFNLPSYLGENMNLKAFRTSTQQYNNWFFKFTADPGEIETHKVILDKLYEVYKPYRTVEDKSSAGLTLKNFYGTFSSLEPVKHSETNEDVFAIRPTDSTGKVIQFGELSKRLENLLESCRWWYENLKLGLKAQGIEPIDDANQKFFDWLQEIMYGTKHSLPVFGIINQETYNLFDGQPGFTSIQRFVIHHFSSNSSPESSGPQKIIMPSSCATDSITLIVYWIYSNRLESWQFIYHPKRYIQYFIDGFKINQQSLAR</sequence>
<accession>A0A2S4V934</accession>
<dbReference type="VEuPathDB" id="FungiDB:PSTT_09272"/>
<dbReference type="AlphaFoldDB" id="A0A2S4V934"/>
<dbReference type="OrthoDB" id="2497716at2759"/>
<name>A0A2S4V934_9BASI</name>
<gene>
    <name evidence="1" type="ORF">PSTT_09272</name>
</gene>
<evidence type="ECO:0000313" key="2">
    <source>
        <dbReference type="Proteomes" id="UP000239156"/>
    </source>
</evidence>
<dbReference type="EMBL" id="PKSL01000091">
    <property type="protein sequence ID" value="POW06052.1"/>
    <property type="molecule type" value="Genomic_DNA"/>
</dbReference>
<organism evidence="1 2">
    <name type="scientific">Puccinia striiformis</name>
    <dbReference type="NCBI Taxonomy" id="27350"/>
    <lineage>
        <taxon>Eukaryota</taxon>
        <taxon>Fungi</taxon>
        <taxon>Dikarya</taxon>
        <taxon>Basidiomycota</taxon>
        <taxon>Pucciniomycotina</taxon>
        <taxon>Pucciniomycetes</taxon>
        <taxon>Pucciniales</taxon>
        <taxon>Pucciniaceae</taxon>
        <taxon>Puccinia</taxon>
    </lineage>
</organism>
<reference evidence="1" key="1">
    <citation type="submission" date="2017-12" db="EMBL/GenBank/DDBJ databases">
        <title>Gene loss provides genomic basis for host adaptation in cereal stripe rust fungi.</title>
        <authorList>
            <person name="Xia C."/>
        </authorList>
    </citation>
    <scope>NUCLEOTIDE SEQUENCE [LARGE SCALE GENOMIC DNA]</scope>
    <source>
        <strain evidence="1">93-210</strain>
    </source>
</reference>